<dbReference type="InterPro" id="IPR021440">
    <property type="entry name" value="DUF3089"/>
</dbReference>
<name>A0A219B5J2_9SPHN</name>
<dbReference type="AlphaFoldDB" id="A0A219B5J2"/>
<keyword evidence="2" id="KW-1185">Reference proteome</keyword>
<dbReference type="EMBL" id="NFZT01000001">
    <property type="protein sequence ID" value="OWV33625.1"/>
    <property type="molecule type" value="Genomic_DNA"/>
</dbReference>
<gene>
    <name evidence="1" type="ORF">B5C34_09225</name>
</gene>
<protein>
    <recommendedName>
        <fullName evidence="3">Lysophospholipase</fullName>
    </recommendedName>
</protein>
<dbReference type="RefSeq" id="WP_088712398.1">
    <property type="nucleotide sequence ID" value="NZ_NFZT01000001.1"/>
</dbReference>
<evidence type="ECO:0008006" key="3">
    <source>
        <dbReference type="Google" id="ProtNLM"/>
    </source>
</evidence>
<dbReference type="InterPro" id="IPR029058">
    <property type="entry name" value="AB_hydrolase_fold"/>
</dbReference>
<evidence type="ECO:0000313" key="2">
    <source>
        <dbReference type="Proteomes" id="UP000198462"/>
    </source>
</evidence>
<dbReference type="Pfam" id="PF11288">
    <property type="entry name" value="DUF3089"/>
    <property type="match status" value="1"/>
</dbReference>
<accession>A0A219B5J2</accession>
<reference evidence="2" key="1">
    <citation type="submission" date="2017-05" db="EMBL/GenBank/DDBJ databases">
        <authorList>
            <person name="Lin X."/>
        </authorList>
    </citation>
    <scope>NUCLEOTIDE SEQUENCE [LARGE SCALE GENOMIC DNA]</scope>
    <source>
        <strain evidence="2">JLT2012</strain>
    </source>
</reference>
<dbReference type="OrthoDB" id="9794645at2"/>
<sequence length="372" mass="39856">MLETLAVAMLMQGSAAAAAPADYTLEQNWLCLPGRRDLCSSEASDTTILSTGAPPRQVEVTPRAENPAVDCFYVYPTVSLDEDANSDLVANEEERYVVAAQFARFGEACRQFAPIYRQRSIPAMRRMIAGETFAPDPHDLAYADVKAAFRHYLATENAGRPFVLYGHSQGTRMLTQLIQEEIDGRPAQDLMLSALLLGMNVEVPQGAKVGGTFNEVSLCESSADRGCAVAFVTFQQSSPPPDGAFFGRAEDEGMTVACTNPARLAAGDGTTSAVIPTDRRPDLPVKSRYIVLSDMISANCVQEGRDGYLAVGPAEDVPPMIGAMTTSLMTAAQESSGPVWGLHLLDGSIAQDDLIAFVKAQADAYAEAEGER</sequence>
<comment type="caution">
    <text evidence="1">The sequence shown here is derived from an EMBL/GenBank/DDBJ whole genome shotgun (WGS) entry which is preliminary data.</text>
</comment>
<dbReference type="SUPFAM" id="SSF53474">
    <property type="entry name" value="alpha/beta-Hydrolases"/>
    <property type="match status" value="1"/>
</dbReference>
<dbReference type="Proteomes" id="UP000198462">
    <property type="component" value="Unassembled WGS sequence"/>
</dbReference>
<proteinExistence type="predicted"/>
<organism evidence="1 2">
    <name type="scientific">Pacificimonas flava</name>
    <dbReference type="NCBI Taxonomy" id="1234595"/>
    <lineage>
        <taxon>Bacteria</taxon>
        <taxon>Pseudomonadati</taxon>
        <taxon>Pseudomonadota</taxon>
        <taxon>Alphaproteobacteria</taxon>
        <taxon>Sphingomonadales</taxon>
        <taxon>Sphingosinicellaceae</taxon>
        <taxon>Pacificimonas</taxon>
    </lineage>
</organism>
<evidence type="ECO:0000313" key="1">
    <source>
        <dbReference type="EMBL" id="OWV33625.1"/>
    </source>
</evidence>